<proteinExistence type="predicted"/>
<dbReference type="OrthoDB" id="117402at2"/>
<dbReference type="Proteomes" id="UP000216004">
    <property type="component" value="Unassembled WGS sequence"/>
</dbReference>
<evidence type="ECO:0000259" key="2">
    <source>
        <dbReference type="Pfam" id="PF13462"/>
    </source>
</evidence>
<comment type="caution">
    <text evidence="3">The sequence shown here is derived from an EMBL/GenBank/DDBJ whole genome shotgun (WGS) entry which is preliminary data.</text>
</comment>
<sequence length="307" mass="33567">MTPDIKTSSSQPVTRSKRIWIVISIPVIVCCLLLGLVLYQTLGHKVQSDHGQSQHLQASGRQMKPVNNDEYRALQAVSHKPTKADSQGGLIVSKNGVGKPSDHVPTVDIYMDFLCPPCAELHRALDPSLKKMVEAGQINVGIHTMDFLDRLRSDQYSSRAASAIATIAELDQYHVIDVVASLYAQDFQPSEDDKTPITNEQLAHRIMSVGVSDAVAQQAASGEYIEWAQKLNEYTKTRQELMHTSGSYKGKLTTPTVIINNTYVEEEETSSTSTGYLEYLLKAIGLKSTEVGVAGKIPSIGATGRPL</sequence>
<dbReference type="InterPro" id="IPR012336">
    <property type="entry name" value="Thioredoxin-like_fold"/>
</dbReference>
<dbReference type="InterPro" id="IPR036249">
    <property type="entry name" value="Thioredoxin-like_sf"/>
</dbReference>
<dbReference type="SUPFAM" id="SSF52833">
    <property type="entry name" value="Thioredoxin-like"/>
    <property type="match status" value="1"/>
</dbReference>
<organism evidence="3 4">
    <name type="scientific">Bombiscardovia coagulans</name>
    <dbReference type="NCBI Taxonomy" id="686666"/>
    <lineage>
        <taxon>Bacteria</taxon>
        <taxon>Bacillati</taxon>
        <taxon>Actinomycetota</taxon>
        <taxon>Actinomycetes</taxon>
        <taxon>Bifidobacteriales</taxon>
        <taxon>Bifidobacteriaceae</taxon>
        <taxon>Bombiscardovia</taxon>
    </lineage>
</organism>
<dbReference type="Gene3D" id="3.40.30.10">
    <property type="entry name" value="Glutaredoxin"/>
    <property type="match status" value="1"/>
</dbReference>
<dbReference type="Pfam" id="PF13462">
    <property type="entry name" value="Thioredoxin_4"/>
    <property type="match status" value="1"/>
</dbReference>
<keyword evidence="1" id="KW-1133">Transmembrane helix</keyword>
<dbReference type="AlphaFoldDB" id="A0A261EVM2"/>
<dbReference type="EMBL" id="MWWS01000002">
    <property type="protein sequence ID" value="OZG50930.1"/>
    <property type="molecule type" value="Genomic_DNA"/>
</dbReference>
<dbReference type="RefSeq" id="WP_094722173.1">
    <property type="nucleotide sequence ID" value="NZ_MWWS01000002.1"/>
</dbReference>
<keyword evidence="4" id="KW-1185">Reference proteome</keyword>
<reference evidence="3 4" key="1">
    <citation type="journal article" date="2017" name="BMC Genomics">
        <title>Comparative genomic and phylogenomic analyses of the Bifidobacteriaceae family.</title>
        <authorList>
            <person name="Lugli G.A."/>
            <person name="Milani C."/>
            <person name="Turroni F."/>
            <person name="Duranti S."/>
            <person name="Mancabelli L."/>
            <person name="Mangifesta M."/>
            <person name="Ferrario C."/>
            <person name="Modesto M."/>
            <person name="Mattarelli P."/>
            <person name="Jiri K."/>
            <person name="van Sinderen D."/>
            <person name="Ventura M."/>
        </authorList>
    </citation>
    <scope>NUCLEOTIDE SEQUENCE [LARGE SCALE GENOMIC DNA]</scope>
    <source>
        <strain evidence="3 4">DSM 22924</strain>
    </source>
</reference>
<feature type="transmembrane region" description="Helical" evidence="1">
    <location>
        <begin position="20"/>
        <end position="39"/>
    </location>
</feature>
<evidence type="ECO:0000313" key="3">
    <source>
        <dbReference type="EMBL" id="OZG50930.1"/>
    </source>
</evidence>
<feature type="domain" description="Thioredoxin-like fold" evidence="2">
    <location>
        <begin position="105"/>
        <end position="277"/>
    </location>
</feature>
<accession>A0A261EVM2</accession>
<keyword evidence="1" id="KW-0472">Membrane</keyword>
<gene>
    <name evidence="3" type="ORF">BOCO_0116</name>
</gene>
<evidence type="ECO:0000256" key="1">
    <source>
        <dbReference type="SAM" id="Phobius"/>
    </source>
</evidence>
<name>A0A261EVM2_9BIFI</name>
<protein>
    <submittedName>
        <fullName evidence="3">DSBA oxidoreductase</fullName>
    </submittedName>
</protein>
<keyword evidence="1" id="KW-0812">Transmembrane</keyword>
<evidence type="ECO:0000313" key="4">
    <source>
        <dbReference type="Proteomes" id="UP000216004"/>
    </source>
</evidence>